<evidence type="ECO:0000313" key="2">
    <source>
        <dbReference type="EMBL" id="MBC5782834.1"/>
    </source>
</evidence>
<organism evidence="2 3">
    <name type="scientific">Ramlibacter cellulosilyticus</name>
    <dbReference type="NCBI Taxonomy" id="2764187"/>
    <lineage>
        <taxon>Bacteria</taxon>
        <taxon>Pseudomonadati</taxon>
        <taxon>Pseudomonadota</taxon>
        <taxon>Betaproteobacteria</taxon>
        <taxon>Burkholderiales</taxon>
        <taxon>Comamonadaceae</taxon>
        <taxon>Ramlibacter</taxon>
    </lineage>
</organism>
<dbReference type="RefSeq" id="WP_187075576.1">
    <property type="nucleotide sequence ID" value="NZ_JACORT010000002.1"/>
</dbReference>
<sequence>MRIAALVAAAALLAGCAHPWNSMNVPPGTPRDQVIAHAGPPVGVWPLPDGGQRLQYTLMPMGYYAFMVDLDPAGRVVSTRQVMTPREFLRIEDNRWTMQDVQREFGPPAQVEAVASWNGPIYRYRWYEPGQGPMFWYVYFDPQGVVRRAHPAIDHINGNDPRSR</sequence>
<keyword evidence="1" id="KW-0732">Signal</keyword>
<feature type="signal peptide" evidence="1">
    <location>
        <begin position="1"/>
        <end position="19"/>
    </location>
</feature>
<dbReference type="PROSITE" id="PS51257">
    <property type="entry name" value="PROKAR_LIPOPROTEIN"/>
    <property type="match status" value="1"/>
</dbReference>
<name>A0A923MQQ4_9BURK</name>
<feature type="chain" id="PRO_5037416460" description="Lipoprotein transmembrane" evidence="1">
    <location>
        <begin position="20"/>
        <end position="164"/>
    </location>
</feature>
<evidence type="ECO:0008006" key="4">
    <source>
        <dbReference type="Google" id="ProtNLM"/>
    </source>
</evidence>
<reference evidence="2" key="1">
    <citation type="submission" date="2020-08" db="EMBL/GenBank/DDBJ databases">
        <title>Ramlibacter sp. USB13 16S ribosomal RNA gene genome sequencing and assembly.</title>
        <authorList>
            <person name="Kang M."/>
        </authorList>
    </citation>
    <scope>NUCLEOTIDE SEQUENCE</scope>
    <source>
        <strain evidence="2">USB13</strain>
    </source>
</reference>
<accession>A0A923MQQ4</accession>
<protein>
    <recommendedName>
        <fullName evidence="4">Lipoprotein transmembrane</fullName>
    </recommendedName>
</protein>
<proteinExistence type="predicted"/>
<keyword evidence="3" id="KW-1185">Reference proteome</keyword>
<evidence type="ECO:0000256" key="1">
    <source>
        <dbReference type="SAM" id="SignalP"/>
    </source>
</evidence>
<dbReference type="AlphaFoldDB" id="A0A923MQQ4"/>
<gene>
    <name evidence="2" type="ORF">H8N03_07735</name>
</gene>
<dbReference type="EMBL" id="JACORT010000002">
    <property type="protein sequence ID" value="MBC5782834.1"/>
    <property type="molecule type" value="Genomic_DNA"/>
</dbReference>
<dbReference type="Proteomes" id="UP000608513">
    <property type="component" value="Unassembled WGS sequence"/>
</dbReference>
<evidence type="ECO:0000313" key="3">
    <source>
        <dbReference type="Proteomes" id="UP000608513"/>
    </source>
</evidence>
<comment type="caution">
    <text evidence="2">The sequence shown here is derived from an EMBL/GenBank/DDBJ whole genome shotgun (WGS) entry which is preliminary data.</text>
</comment>